<evidence type="ECO:0000256" key="1">
    <source>
        <dbReference type="ARBA" id="ARBA00004026"/>
    </source>
</evidence>
<proteinExistence type="inferred from homology"/>
<comment type="similarity">
    <text evidence="2 9">Belongs to the RNA polymerase beta' chain family. RpoC1 subfamily.</text>
</comment>
<dbReference type="Gene3D" id="1.10.40.90">
    <property type="match status" value="1"/>
</dbReference>
<comment type="subcellular location">
    <subcellularLocation>
        <location evidence="9">Plastid</location>
        <location evidence="9">Chloroplast</location>
    </subcellularLocation>
</comment>
<evidence type="ECO:0000256" key="5">
    <source>
        <dbReference type="ARBA" id="ARBA00022679"/>
    </source>
</evidence>
<evidence type="ECO:0000259" key="11">
    <source>
        <dbReference type="SMART" id="SM00663"/>
    </source>
</evidence>
<protein>
    <recommendedName>
        <fullName evidence="9">DNA-directed RNA polymerase subunit beta'</fullName>
        <ecNumber evidence="9">2.7.7.6</ecNumber>
    </recommendedName>
    <alternativeName>
        <fullName evidence="9">PEP</fullName>
    </alternativeName>
    <alternativeName>
        <fullName evidence="9">Plastid-encoded RNA polymerase subunit beta'</fullName>
        <shortName evidence="9">RNA polymerase subunit beta'</shortName>
    </alternativeName>
</protein>
<feature type="binding site" evidence="9">
    <location>
        <position position="1332"/>
    </location>
    <ligand>
        <name>Mg(2+)</name>
        <dbReference type="ChEBI" id="CHEBI:18420"/>
    </ligand>
</feature>
<evidence type="ECO:0000256" key="4">
    <source>
        <dbReference type="ARBA" id="ARBA00022640"/>
    </source>
</evidence>
<dbReference type="InterPro" id="IPR006592">
    <property type="entry name" value="RNA_pol_N"/>
</dbReference>
<feature type="binding site" evidence="9">
    <location>
        <position position="186"/>
    </location>
    <ligand>
        <name>Zn(2+)</name>
        <dbReference type="ChEBI" id="CHEBI:29105"/>
    </ligand>
</feature>
<keyword evidence="9" id="KW-0862">Zinc</keyword>
<keyword evidence="9" id="KW-0479">Metal-binding</keyword>
<dbReference type="GO" id="GO:0000287">
    <property type="term" value="F:magnesium ion binding"/>
    <property type="evidence" value="ECO:0007669"/>
    <property type="project" value="UniProtKB-UniRule"/>
</dbReference>
<geneLocation type="chloroplast" evidence="12"/>
<dbReference type="HAMAP" id="MF_01323">
    <property type="entry name" value="RNApol_bact_RpoC1"/>
    <property type="match status" value="1"/>
</dbReference>
<keyword evidence="7 9" id="KW-0804">Transcription</keyword>
<dbReference type="InterPro" id="IPR044893">
    <property type="entry name" value="RNA_pol_Rpb1_clamp_domain"/>
</dbReference>
<keyword evidence="3 9" id="KW-0240">DNA-directed RNA polymerase</keyword>
<keyword evidence="12" id="KW-0150">Chloroplast</keyword>
<evidence type="ECO:0000313" key="12">
    <source>
        <dbReference type="EMBL" id="ASY96118.1"/>
    </source>
</evidence>
<reference evidence="12" key="1">
    <citation type="submission" date="2016-08" db="EMBL/GenBank/DDBJ databases">
        <title>Metabolic diversity of the green alga Acutodemus (Scenedesmus) obliquus as revealed by its genome.</title>
        <authorList>
            <person name="McKie-Krisberg Z."/>
            <person name="Gabr A."/>
            <person name="Neofotis P."/>
            <person name="Valenti L."/>
            <person name="Huang A."/>
            <person name="Guo D."/>
            <person name="Chiu K."/>
            <person name="Jose J."/>
            <person name="Babu M."/>
            <person name="Hovde B."/>
            <person name="Starkenburg S."/>
            <person name="Magnuson J."/>
            <person name="Culley D."/>
            <person name="Huesemann M."/>
            <person name="Polle J.E.W."/>
        </authorList>
    </citation>
    <scope>NUCLEOTIDE SEQUENCE</scope>
</reference>
<evidence type="ECO:0000256" key="9">
    <source>
        <dbReference type="HAMAP-Rule" id="MF_01323"/>
    </source>
</evidence>
<dbReference type="InterPro" id="IPR000722">
    <property type="entry name" value="RNA_pol_asu"/>
</dbReference>
<dbReference type="GO" id="GO:0003899">
    <property type="term" value="F:DNA-directed RNA polymerase activity"/>
    <property type="evidence" value="ECO:0007669"/>
    <property type="project" value="UniProtKB-UniRule"/>
</dbReference>
<dbReference type="Pfam" id="PF00623">
    <property type="entry name" value="RNA_pol_Rpb1_2"/>
    <property type="match status" value="2"/>
</dbReference>
<evidence type="ECO:0000256" key="7">
    <source>
        <dbReference type="ARBA" id="ARBA00023163"/>
    </source>
</evidence>
<feature type="binding site" evidence="9">
    <location>
        <position position="183"/>
    </location>
    <ligand>
        <name>Zn(2+)</name>
        <dbReference type="ChEBI" id="CHEBI:29105"/>
    </ligand>
</feature>
<feature type="binding site" evidence="9">
    <location>
        <position position="1328"/>
    </location>
    <ligand>
        <name>Mg(2+)</name>
        <dbReference type="ChEBI" id="CHEBI:18420"/>
    </ligand>
</feature>
<evidence type="ECO:0000256" key="3">
    <source>
        <dbReference type="ARBA" id="ARBA00022478"/>
    </source>
</evidence>
<dbReference type="GO" id="GO:0009507">
    <property type="term" value="C:chloroplast"/>
    <property type="evidence" value="ECO:0007669"/>
    <property type="project" value="UniProtKB-SubCell"/>
</dbReference>
<evidence type="ECO:0000256" key="6">
    <source>
        <dbReference type="ARBA" id="ARBA00022695"/>
    </source>
</evidence>
<keyword evidence="6 9" id="KW-0548">Nucleotidyltransferase</keyword>
<evidence type="ECO:0000256" key="8">
    <source>
        <dbReference type="ARBA" id="ARBA00048552"/>
    </source>
</evidence>
<comment type="cofactor">
    <cofactor evidence="9">
        <name>Mg(2+)</name>
        <dbReference type="ChEBI" id="CHEBI:18420"/>
    </cofactor>
    <text evidence="9">Binds 1 Mg(2+) ion per subunit.</text>
</comment>
<dbReference type="Gene3D" id="2.40.40.20">
    <property type="match status" value="1"/>
</dbReference>
<feature type="binding site" evidence="9">
    <location>
        <position position="156"/>
    </location>
    <ligand>
        <name>Zn(2+)</name>
        <dbReference type="ChEBI" id="CHEBI:29105"/>
    </ligand>
</feature>
<comment type="subunit">
    <text evidence="9">In plastids the minimal PEP RNA polymerase catalytic core is composed of four subunits: alpha, beta, beta', and beta''. When a (nuclear-encoded) sigma factor is associated with the core the holoenzyme is formed, which can initiate transcription.</text>
</comment>
<comment type="cofactor">
    <cofactor evidence="9">
        <name>Zn(2+)</name>
        <dbReference type="ChEBI" id="CHEBI:29105"/>
    </cofactor>
    <text evidence="9">Binds 1 Zn(2+) ion per subunit.</text>
</comment>
<evidence type="ECO:0000256" key="2">
    <source>
        <dbReference type="ARBA" id="ARBA00007207"/>
    </source>
</evidence>
<dbReference type="PANTHER" id="PTHR19376:SF54">
    <property type="entry name" value="DNA-DIRECTED RNA POLYMERASE SUBUNIT BETA"/>
    <property type="match status" value="1"/>
</dbReference>
<dbReference type="Gene3D" id="4.10.860.120">
    <property type="entry name" value="RNA polymerase II, clamp domain"/>
    <property type="match status" value="1"/>
</dbReference>
<sequence>MKNFKNQNFQKENLNLSFSQKRKKFSGKIGIRFFEYNFFQKNFHVQNFPIKKCRLLAQVSEQTPQISSFRQTSNFTPNLIKKKLLNGYSKIHELKLVTIELASPEKIKAWAEKELPNGKIFGEVTNANTFHYRTFKPSKGGLFCERIFGPLKDFECACGKRQRPSALESRKILEHQKTSRYFCPNCDVEYTWSIIRRYQLGYIKLNAPVTHLWYFKTNPSYLSILFDMKRRHLESIIYCTETITIENTWKYSQQTSILNRSPKDLYLTWQKFFTLEEQLQQYNRIYQNKHQHQKQRKLEFRNLSILQNKISPQINWKNFDQQIVEKNQNNSVFAKNFQTFENIETFGLKRKHSIFENISMQKQKKFGTYFFEEIWKIILQKSYKNSFLFLNSQECFSEHFFQNIYRISNIFLFSSKKIQKFLKFHEIFIFGNTESLNKTILELKNKKRTVNFFSKDFTPFFIDQNVFESHNSLKIKKQYWKSFFFLFEFTRFFLSKKNTKIQNLNVLSKKDFLFLVNLIPFLKKLALFQNLQVFKKNTKKSHAFYIQNLSKKNKSLKKKIFLKKNLFTEQNLISFQNQVQKNKIFSVEPNFSEKIFSTFFSNDFLNSNQTFEFNLFNLFFDVSLNFGKILAFLKLYYEIDFCSFVQKHSFDFEKNYSFKNSFSTKQFELFSNQSTLVSMYETVFFDYFSFFFHFLKIFKFSNFNMSNSVSLEFLNDSEKENIFYSQNFRTQKNFFFSLKALFFLFVGFNYENKQNLLSDPFDSGFEIFPNQNSVFMTQNFFSSKLFFKEKKQKKNNSKKLKKQLEIFISNKPLLSRQNFTERKKQIQNKKVQKFFDFDSMTENFECSFSSEKKFKLFQKKVSNSSLQLTQIQKKFKEPFLYKFIKQKNQKKKKFNNFHVFLSTKANSNLFFFEKKQKQQIQEKFQKMEKNHFLQNSILTISYNYLWNNDADWKYFIYYNSLFFYEFEDHPIFLYRSLSPIKDTKNNQAFMFSDTNSSAIKFGQSFSSFLSWSIDDLPKNFFVGAGILEKLLTEYTSSELRKMTKQHQILLPKINQMLRFLKQNAKTKKDSLKIQKYFQKREQIIRRLKFLRKFSRRNSNPTFMILKNLPVLPPDLRPILKLQNQIAASDLNRFYQRIIYRNDRLKKFAKDSATNQSFEIKYAQRLLQEAVDNLIQNGKGSVKAETNSRGQPLKSLSEILKGKQGRFRQYLLGKRVDYSGRSVIVVGPELKLYECGLPKEMALELFLPFLIQYILQNKLAQTVVGAKNLLKSDSNLTLHLLHKVIKNIPILLNRAPTLHRLGFQAFLPKLIEGRAILLHPMVCPSFNADFDGDQMAVHIPLTVEARTEAWKFMLATNNLMNSATGEAIILPSQDMVLGCYYLTLDFQSKFVGVQLSNLLKKQNSFFPFSKPTCRVKEKIFQIQGKNFEKFGIQNKAFLLFSNFLSVLNAYQRKEISLHTPVWVKWNSNIDFGNEFSKPVEIRLQINGSWEEIQPKYTTFYNYKNKQLQKIIRTTPGRILMNFMIQQCSMS</sequence>
<keyword evidence="4 12" id="KW-0934">Plastid</keyword>
<feature type="domain" description="RNA polymerase N-terminal" evidence="11">
    <location>
        <begin position="1101"/>
        <end position="1382"/>
    </location>
</feature>
<dbReference type="SMART" id="SM00663">
    <property type="entry name" value="RPOLA_N"/>
    <property type="match status" value="1"/>
</dbReference>
<organism evidence="12">
    <name type="scientific">Tetradesmus obliquus</name>
    <name type="common">Green alga</name>
    <name type="synonym">Acutodesmus obliquus</name>
    <dbReference type="NCBI Taxonomy" id="3088"/>
    <lineage>
        <taxon>Eukaryota</taxon>
        <taxon>Viridiplantae</taxon>
        <taxon>Chlorophyta</taxon>
        <taxon>core chlorophytes</taxon>
        <taxon>Chlorophyceae</taxon>
        <taxon>CS clade</taxon>
        <taxon>Sphaeropleales</taxon>
        <taxon>Scenedesmaceae</taxon>
        <taxon>Tetradesmus</taxon>
    </lineage>
</organism>
<name>A0A249RX07_TETOB</name>
<dbReference type="EC" id="2.7.7.6" evidence="9"/>
<dbReference type="EMBL" id="KX756229">
    <property type="protein sequence ID" value="ASY96118.1"/>
    <property type="molecule type" value="Genomic_DNA"/>
</dbReference>
<dbReference type="InterPro" id="IPR034678">
    <property type="entry name" value="RNApol_RpoC1"/>
</dbReference>
<dbReference type="GO" id="GO:0003677">
    <property type="term" value="F:DNA binding"/>
    <property type="evidence" value="ECO:0007669"/>
    <property type="project" value="UniProtKB-UniRule"/>
</dbReference>
<feature type="binding site" evidence="9">
    <location>
        <position position="1330"/>
    </location>
    <ligand>
        <name>Mg(2+)</name>
        <dbReference type="ChEBI" id="CHEBI:18420"/>
    </ligand>
</feature>
<comment type="function">
    <text evidence="1 9 10">DNA-dependent RNA polymerase catalyzes the transcription of DNA into RNA using the four ribonucleoside triphosphates as substrates.</text>
</comment>
<dbReference type="GO" id="GO:0008270">
    <property type="term" value="F:zinc ion binding"/>
    <property type="evidence" value="ECO:0007669"/>
    <property type="project" value="UniProtKB-UniRule"/>
</dbReference>
<dbReference type="SUPFAM" id="SSF64484">
    <property type="entry name" value="beta and beta-prime subunits of DNA dependent RNA-polymerase"/>
    <property type="match status" value="1"/>
</dbReference>
<feature type="binding site" evidence="9">
    <location>
        <position position="158"/>
    </location>
    <ligand>
        <name>Zn(2+)</name>
        <dbReference type="ChEBI" id="CHEBI:29105"/>
    </ligand>
</feature>
<dbReference type="Pfam" id="PF04997">
    <property type="entry name" value="RNA_pol_Rpb1_1"/>
    <property type="match status" value="2"/>
</dbReference>
<accession>A0A249RX07</accession>
<comment type="catalytic activity">
    <reaction evidence="8 9 10">
        <text>RNA(n) + a ribonucleoside 5'-triphosphate = RNA(n+1) + diphosphate</text>
        <dbReference type="Rhea" id="RHEA:21248"/>
        <dbReference type="Rhea" id="RHEA-COMP:14527"/>
        <dbReference type="Rhea" id="RHEA-COMP:17342"/>
        <dbReference type="ChEBI" id="CHEBI:33019"/>
        <dbReference type="ChEBI" id="CHEBI:61557"/>
        <dbReference type="ChEBI" id="CHEBI:140395"/>
        <dbReference type="EC" id="2.7.7.6"/>
    </reaction>
</comment>
<dbReference type="GO" id="GO:0000428">
    <property type="term" value="C:DNA-directed RNA polymerase complex"/>
    <property type="evidence" value="ECO:0007669"/>
    <property type="project" value="UniProtKB-KW"/>
</dbReference>
<evidence type="ECO:0000256" key="10">
    <source>
        <dbReference type="RuleBase" id="RU004279"/>
    </source>
</evidence>
<dbReference type="InterPro" id="IPR045867">
    <property type="entry name" value="DNA-dir_RpoC_beta_prime"/>
</dbReference>
<keyword evidence="5 9" id="KW-0808">Transferase</keyword>
<gene>
    <name evidence="12" type="primary">rpoC</name>
    <name evidence="9" type="synonym">rpoC1</name>
</gene>
<dbReference type="GO" id="GO:0006351">
    <property type="term" value="P:DNA-templated transcription"/>
    <property type="evidence" value="ECO:0007669"/>
    <property type="project" value="UniProtKB-UniRule"/>
</dbReference>
<dbReference type="PANTHER" id="PTHR19376">
    <property type="entry name" value="DNA-DIRECTED RNA POLYMERASE"/>
    <property type="match status" value="1"/>
</dbReference>
<dbReference type="Gene3D" id="1.10.274.100">
    <property type="entry name" value="RNA polymerase Rpb1, domain 3"/>
    <property type="match status" value="1"/>
</dbReference>
<dbReference type="InterPro" id="IPR042102">
    <property type="entry name" value="RNA_pol_Rpb1_3_sf"/>
</dbReference>
<dbReference type="InterPro" id="IPR007080">
    <property type="entry name" value="RNA_pol_Rpb1_1"/>
</dbReference>
<keyword evidence="9" id="KW-0460">Magnesium</keyword>